<dbReference type="Proteomes" id="UP001499915">
    <property type="component" value="Unassembled WGS sequence"/>
</dbReference>
<feature type="chain" id="PRO_5046610114" evidence="6">
    <location>
        <begin position="21"/>
        <end position="151"/>
    </location>
</feature>
<dbReference type="PROSITE" id="PS51009">
    <property type="entry name" value="CYTCII"/>
    <property type="match status" value="1"/>
</dbReference>
<reference evidence="7 8" key="1">
    <citation type="journal article" date="2019" name="Int. J. Syst. Evol. Microbiol.">
        <title>The Global Catalogue of Microorganisms (GCM) 10K type strain sequencing project: providing services to taxonomists for standard genome sequencing and annotation.</title>
        <authorList>
            <consortium name="The Broad Institute Genomics Platform"/>
            <consortium name="The Broad Institute Genome Sequencing Center for Infectious Disease"/>
            <person name="Wu L."/>
            <person name="Ma J."/>
        </authorList>
    </citation>
    <scope>NUCLEOTIDE SEQUENCE [LARGE SCALE GENOMIC DNA]</scope>
    <source>
        <strain evidence="7 8">JCM 15134</strain>
    </source>
</reference>
<evidence type="ECO:0000256" key="6">
    <source>
        <dbReference type="SAM" id="SignalP"/>
    </source>
</evidence>
<comment type="caution">
    <text evidence="7">The sequence shown here is derived from an EMBL/GenBank/DDBJ whole genome shotgun (WGS) entry which is preliminary data.</text>
</comment>
<evidence type="ECO:0000256" key="2">
    <source>
        <dbReference type="ARBA" id="ARBA00022617"/>
    </source>
</evidence>
<dbReference type="InterPro" id="IPR010980">
    <property type="entry name" value="Cyt_c/b562"/>
</dbReference>
<feature type="signal peptide" evidence="6">
    <location>
        <begin position="1"/>
        <end position="20"/>
    </location>
</feature>
<dbReference type="SUPFAM" id="SSF47175">
    <property type="entry name" value="Cytochromes"/>
    <property type="match status" value="1"/>
</dbReference>
<keyword evidence="5" id="KW-0408">Iron</keyword>
<keyword evidence="1" id="KW-0813">Transport</keyword>
<evidence type="ECO:0000256" key="4">
    <source>
        <dbReference type="ARBA" id="ARBA00022982"/>
    </source>
</evidence>
<dbReference type="InterPro" id="IPR012127">
    <property type="entry name" value="Cyt_c_prime"/>
</dbReference>
<dbReference type="EMBL" id="BAAAET010000003">
    <property type="protein sequence ID" value="GAA0697053.1"/>
    <property type="molecule type" value="Genomic_DNA"/>
</dbReference>
<evidence type="ECO:0000313" key="7">
    <source>
        <dbReference type="EMBL" id="GAA0697053.1"/>
    </source>
</evidence>
<keyword evidence="2" id="KW-0349">Heme</keyword>
<accession>A0ABN1I8B9</accession>
<keyword evidence="4" id="KW-0249">Electron transport</keyword>
<sequence>MKIQAMLLGALLSLSAPLVAAESEVDAAIEYRQGVYRAMEWNLSRMAAMVQGRVAFDEADFARRAERIAMLGHILPEGFVLTSPRGEAAKTRASYRIWEARDRFDELMSEMQVRSRALQQATVEGQERDDLRPLLGRLAQSCKACHDKFRD</sequence>
<organism evidence="7 8">
    <name type="scientific">Marinobacterium maritimum</name>
    <dbReference type="NCBI Taxonomy" id="500162"/>
    <lineage>
        <taxon>Bacteria</taxon>
        <taxon>Pseudomonadati</taxon>
        <taxon>Pseudomonadota</taxon>
        <taxon>Gammaproteobacteria</taxon>
        <taxon>Oceanospirillales</taxon>
        <taxon>Oceanospirillaceae</taxon>
        <taxon>Marinobacterium</taxon>
    </lineage>
</organism>
<name>A0ABN1I8B9_9GAMM</name>
<keyword evidence="8" id="KW-1185">Reference proteome</keyword>
<dbReference type="InterPro" id="IPR002321">
    <property type="entry name" value="Cyt_c_II"/>
</dbReference>
<evidence type="ECO:0000256" key="3">
    <source>
        <dbReference type="ARBA" id="ARBA00022723"/>
    </source>
</evidence>
<keyword evidence="6" id="KW-0732">Signal</keyword>
<dbReference type="RefSeq" id="WP_343806727.1">
    <property type="nucleotide sequence ID" value="NZ_BAAAET010000003.1"/>
</dbReference>
<dbReference type="Gene3D" id="1.20.120.10">
    <property type="entry name" value="Cytochrome c/b562"/>
    <property type="match status" value="1"/>
</dbReference>
<dbReference type="PIRSF" id="PIRSF000027">
    <property type="entry name" value="Cytc_c_prime"/>
    <property type="match status" value="1"/>
</dbReference>
<proteinExistence type="predicted"/>
<protein>
    <submittedName>
        <fullName evidence="7">Cytochrome c</fullName>
    </submittedName>
</protein>
<evidence type="ECO:0000313" key="8">
    <source>
        <dbReference type="Proteomes" id="UP001499915"/>
    </source>
</evidence>
<dbReference type="Pfam" id="PF01322">
    <property type="entry name" value="Cytochrom_C_2"/>
    <property type="match status" value="1"/>
</dbReference>
<evidence type="ECO:0000256" key="5">
    <source>
        <dbReference type="ARBA" id="ARBA00023004"/>
    </source>
</evidence>
<keyword evidence="3" id="KW-0479">Metal-binding</keyword>
<gene>
    <name evidence="7" type="ORF">GCM10009104_26500</name>
</gene>
<evidence type="ECO:0000256" key="1">
    <source>
        <dbReference type="ARBA" id="ARBA00022448"/>
    </source>
</evidence>